<keyword evidence="11 17" id="KW-0472">Membrane</keyword>
<evidence type="ECO:0000256" key="6">
    <source>
        <dbReference type="ARBA" id="ARBA00022516"/>
    </source>
</evidence>
<evidence type="ECO:0000256" key="12">
    <source>
        <dbReference type="ARBA" id="ARBA00023209"/>
    </source>
</evidence>
<dbReference type="NCBIfam" id="TIGR00560">
    <property type="entry name" value="pgsA"/>
    <property type="match status" value="1"/>
</dbReference>
<evidence type="ECO:0000256" key="10">
    <source>
        <dbReference type="ARBA" id="ARBA00023098"/>
    </source>
</evidence>
<evidence type="ECO:0000256" key="5">
    <source>
        <dbReference type="ARBA" id="ARBA00014944"/>
    </source>
</evidence>
<evidence type="ECO:0000256" key="16">
    <source>
        <dbReference type="RuleBase" id="RU003750"/>
    </source>
</evidence>
<dbReference type="PANTHER" id="PTHR14269">
    <property type="entry name" value="CDP-DIACYLGLYCEROL--GLYCEROL-3-PHOSPHATE 3-PHOSPHATIDYLTRANSFERASE-RELATED"/>
    <property type="match status" value="1"/>
</dbReference>
<feature type="transmembrane region" description="Helical" evidence="17">
    <location>
        <begin position="131"/>
        <end position="150"/>
    </location>
</feature>
<evidence type="ECO:0000256" key="9">
    <source>
        <dbReference type="ARBA" id="ARBA00022989"/>
    </source>
</evidence>
<gene>
    <name evidence="18" type="primary">pgsA</name>
    <name evidence="18" type="ORF">WKV44_06125</name>
</gene>
<dbReference type="RefSeq" id="WP_420069559.1">
    <property type="nucleotide sequence ID" value="NZ_JBCHKQ010000002.1"/>
</dbReference>
<accession>A0ABU9UBS6</accession>
<dbReference type="EMBL" id="JBCHKQ010000002">
    <property type="protein sequence ID" value="MEM5948113.1"/>
    <property type="molecule type" value="Genomic_DNA"/>
</dbReference>
<feature type="transmembrane region" description="Helical" evidence="17">
    <location>
        <begin position="156"/>
        <end position="179"/>
    </location>
</feature>
<keyword evidence="10" id="KW-0443">Lipid metabolism</keyword>
<evidence type="ECO:0000256" key="13">
    <source>
        <dbReference type="ARBA" id="ARBA00023264"/>
    </source>
</evidence>
<proteinExistence type="inferred from homology"/>
<dbReference type="Gene3D" id="1.20.120.1760">
    <property type="match status" value="1"/>
</dbReference>
<dbReference type="Proteomes" id="UP001466331">
    <property type="component" value="Unassembled WGS sequence"/>
</dbReference>
<dbReference type="InterPro" id="IPR000462">
    <property type="entry name" value="CDP-OH_P_trans"/>
</dbReference>
<evidence type="ECO:0000256" key="3">
    <source>
        <dbReference type="ARBA" id="ARBA00010441"/>
    </source>
</evidence>
<dbReference type="PANTHER" id="PTHR14269:SF62">
    <property type="entry name" value="CDP-DIACYLGLYCEROL--GLYCEROL-3-PHOSPHATE 3-PHOSPHATIDYLTRANSFERASE 1, CHLOROPLASTIC"/>
    <property type="match status" value="1"/>
</dbReference>
<dbReference type="InterPro" id="IPR043130">
    <property type="entry name" value="CDP-OH_PTrfase_TM_dom"/>
</dbReference>
<name>A0ABU9UBS6_9SPIR</name>
<keyword evidence="13" id="KW-1208">Phospholipid metabolism</keyword>
<keyword evidence="8 17" id="KW-0812">Transmembrane</keyword>
<feature type="transmembrane region" description="Helical" evidence="17">
    <location>
        <begin position="80"/>
        <end position="102"/>
    </location>
</feature>
<evidence type="ECO:0000313" key="18">
    <source>
        <dbReference type="EMBL" id="MEM5948113.1"/>
    </source>
</evidence>
<sequence length="194" mass="21740">MKKHAANILTSSRIVLAPVFFVLFGLAKTRPVFSVLLGLWVLYAVMEISDLFDGMVARRTGNVSDIGKLLDPFADVVARLTYFLAFVVAGILPAWIFLLIMYRELGILFLRMILSRHGFAMGARAGGKLKSVFYSVSTFMGLAVFSWPHIFPALGWLSYLNVAMIVCFSVSIVLAYMSFIDYVRVAVSFFRQEK</sequence>
<organism evidence="18 19">
    <name type="scientific">Rarispira pelagica</name>
    <dbReference type="NCBI Taxonomy" id="3141764"/>
    <lineage>
        <taxon>Bacteria</taxon>
        <taxon>Pseudomonadati</taxon>
        <taxon>Spirochaetota</taxon>
        <taxon>Spirochaetia</taxon>
        <taxon>Winmispirales</taxon>
        <taxon>Winmispiraceae</taxon>
        <taxon>Rarispira</taxon>
    </lineage>
</organism>
<evidence type="ECO:0000256" key="7">
    <source>
        <dbReference type="ARBA" id="ARBA00022679"/>
    </source>
</evidence>
<dbReference type="PROSITE" id="PS00379">
    <property type="entry name" value="CDP_ALCOHOL_P_TRANSF"/>
    <property type="match status" value="1"/>
</dbReference>
<dbReference type="Pfam" id="PF01066">
    <property type="entry name" value="CDP-OH_P_transf"/>
    <property type="match status" value="1"/>
</dbReference>
<comment type="pathway">
    <text evidence="2">Phospholipid metabolism; phosphatidylglycerol biosynthesis; phosphatidylglycerol from CDP-diacylglycerol: step 1/2.</text>
</comment>
<keyword evidence="9 17" id="KW-1133">Transmembrane helix</keyword>
<evidence type="ECO:0000256" key="17">
    <source>
        <dbReference type="SAM" id="Phobius"/>
    </source>
</evidence>
<keyword evidence="6" id="KW-0444">Lipid biosynthesis</keyword>
<dbReference type="EC" id="2.7.8.5" evidence="4 15"/>
<comment type="similarity">
    <text evidence="3 16">Belongs to the CDP-alcohol phosphatidyltransferase class-I family.</text>
</comment>
<comment type="caution">
    <text evidence="18">The sequence shown here is derived from an EMBL/GenBank/DDBJ whole genome shotgun (WGS) entry which is preliminary data.</text>
</comment>
<dbReference type="PIRSF" id="PIRSF000847">
    <property type="entry name" value="Phos_ph_gly_syn"/>
    <property type="match status" value="1"/>
</dbReference>
<evidence type="ECO:0000256" key="8">
    <source>
        <dbReference type="ARBA" id="ARBA00022692"/>
    </source>
</evidence>
<evidence type="ECO:0000256" key="15">
    <source>
        <dbReference type="NCBIfam" id="TIGR00560"/>
    </source>
</evidence>
<keyword evidence="19" id="KW-1185">Reference proteome</keyword>
<protein>
    <recommendedName>
        <fullName evidence="5 15">CDP-diacylglycerol--glycerol-3-phosphate 3-phosphatidyltransferase</fullName>
        <ecNumber evidence="4 15">2.7.8.5</ecNumber>
    </recommendedName>
</protein>
<evidence type="ECO:0000256" key="4">
    <source>
        <dbReference type="ARBA" id="ARBA00013170"/>
    </source>
</evidence>
<reference evidence="18 19" key="1">
    <citation type="submission" date="2024-03" db="EMBL/GenBank/DDBJ databases">
        <title>Ignisphaera cupida sp. nov., a hyperthermophilic hydrolytic archaeon from a hot spring of Kamchatka, and proposal of Ignisphaeraceae fam. nov.</title>
        <authorList>
            <person name="Podosokorskaya O.A."/>
            <person name="Elcheninov A.G."/>
            <person name="Maltseva A.I."/>
            <person name="Zayulina K.S."/>
            <person name="Novikov A."/>
            <person name="Merkel A.Y."/>
        </authorList>
    </citation>
    <scope>NUCLEOTIDE SEQUENCE [LARGE SCALE GENOMIC DNA]</scope>
    <source>
        <strain evidence="18 19">38H-sp</strain>
    </source>
</reference>
<keyword evidence="12" id="KW-0594">Phospholipid biosynthesis</keyword>
<keyword evidence="7 16" id="KW-0808">Transferase</keyword>
<comment type="subcellular location">
    <subcellularLocation>
        <location evidence="1">Membrane</location>
        <topology evidence="1">Multi-pass membrane protein</topology>
    </subcellularLocation>
</comment>
<evidence type="ECO:0000256" key="1">
    <source>
        <dbReference type="ARBA" id="ARBA00004141"/>
    </source>
</evidence>
<dbReference type="InterPro" id="IPR050324">
    <property type="entry name" value="CDP-alcohol_PTase-I"/>
</dbReference>
<evidence type="ECO:0000256" key="14">
    <source>
        <dbReference type="ARBA" id="ARBA00048586"/>
    </source>
</evidence>
<evidence type="ECO:0000256" key="11">
    <source>
        <dbReference type="ARBA" id="ARBA00023136"/>
    </source>
</evidence>
<evidence type="ECO:0000256" key="2">
    <source>
        <dbReference type="ARBA" id="ARBA00005042"/>
    </source>
</evidence>
<evidence type="ECO:0000313" key="19">
    <source>
        <dbReference type="Proteomes" id="UP001466331"/>
    </source>
</evidence>
<dbReference type="InterPro" id="IPR048254">
    <property type="entry name" value="CDP_ALCOHOL_P_TRANSF_CS"/>
</dbReference>
<dbReference type="GO" id="GO:0008444">
    <property type="term" value="F:CDP-diacylglycerol-glycerol-3-phosphate 3-phosphatidyltransferase activity"/>
    <property type="evidence" value="ECO:0007669"/>
    <property type="project" value="UniProtKB-EC"/>
</dbReference>
<dbReference type="InterPro" id="IPR004570">
    <property type="entry name" value="Phosphatidylglycerol_P_synth"/>
</dbReference>
<comment type="catalytic activity">
    <reaction evidence="14">
        <text>a CDP-1,2-diacyl-sn-glycerol + sn-glycerol 3-phosphate = a 1,2-diacyl-sn-glycero-3-phospho-(1'-sn-glycero-3'-phosphate) + CMP + H(+)</text>
        <dbReference type="Rhea" id="RHEA:12593"/>
        <dbReference type="ChEBI" id="CHEBI:15378"/>
        <dbReference type="ChEBI" id="CHEBI:57597"/>
        <dbReference type="ChEBI" id="CHEBI:58332"/>
        <dbReference type="ChEBI" id="CHEBI:60110"/>
        <dbReference type="ChEBI" id="CHEBI:60377"/>
        <dbReference type="EC" id="2.7.8.5"/>
    </reaction>
</comment>